<dbReference type="InterPro" id="IPR027039">
    <property type="entry name" value="Crtac1"/>
</dbReference>
<dbReference type="Pfam" id="PF07593">
    <property type="entry name" value="UnbV_ASPIC"/>
    <property type="match status" value="1"/>
</dbReference>
<dbReference type="EMBL" id="CP048222">
    <property type="protein sequence ID" value="QHT71509.1"/>
    <property type="molecule type" value="Genomic_DNA"/>
</dbReference>
<evidence type="ECO:0000313" key="4">
    <source>
        <dbReference type="Proteomes" id="UP000480178"/>
    </source>
</evidence>
<keyword evidence="1" id="KW-0732">Signal</keyword>
<keyword evidence="4" id="KW-1185">Reference proteome</keyword>
<dbReference type="AlphaFoldDB" id="A0A6C0GTL8"/>
<organism evidence="3 4">
    <name type="scientific">Rhodocytophaga rosea</name>
    <dbReference type="NCBI Taxonomy" id="2704465"/>
    <lineage>
        <taxon>Bacteria</taxon>
        <taxon>Pseudomonadati</taxon>
        <taxon>Bacteroidota</taxon>
        <taxon>Cytophagia</taxon>
        <taxon>Cytophagales</taxon>
        <taxon>Rhodocytophagaceae</taxon>
        <taxon>Rhodocytophaga</taxon>
    </lineage>
</organism>
<dbReference type="InterPro" id="IPR013517">
    <property type="entry name" value="FG-GAP"/>
</dbReference>
<dbReference type="Proteomes" id="UP000480178">
    <property type="component" value="Chromosome"/>
</dbReference>
<dbReference type="KEGG" id="rhoz:GXP67_35040"/>
<reference evidence="3 4" key="1">
    <citation type="submission" date="2020-01" db="EMBL/GenBank/DDBJ databases">
        <authorList>
            <person name="Kim M.K."/>
        </authorList>
    </citation>
    <scope>NUCLEOTIDE SEQUENCE [LARGE SCALE GENOMIC DNA]</scope>
    <source>
        <strain evidence="3 4">172606-1</strain>
    </source>
</reference>
<evidence type="ECO:0000313" key="3">
    <source>
        <dbReference type="EMBL" id="QHT71509.1"/>
    </source>
</evidence>
<sequence length="1206" mass="133840">MRNFLKNLSVIFFAFSRRATQYQERKIVKIQIYFAIFLCSAISWQCTNRPEPLFQTLDADDTGIRFSNTIHLTDSLSVLDFEYIFNGGGVAVGDINNDGLQDIYFTGNMTSGKLYLNKGNWQFEDITDKAGVGTKVWANGAVMVDINQDGLKDMYVCVGGSRNTPEKDKANLLFINQGNAAFVESASQYGLADTGYGIQSAFFDYDGDGDLDMYLLRNAFVDYNRNTAKRKQIDGTAASTDKLFRNNGDHTFTDVSTQAGITIEGFGLGVQVCDINNDNWPDIYVSNDFITNDLLWINNQNGTFSNQAGTYLKHQTYNGMGNDVADYNNDGLVDIVVLDMLPEDNKRWKLTSMGNNYDEFYNSLTRGYEPQYVRNTLQLNNGNGTFSEIGQLAGIEATEWSWASLFADYDNDGLKDLFITNGYRQDITNRDFILGSQKAMSMGTPEANRKERIAMLNELPGIKVPNYIYKNKGDLTFSDQSASWGFSAPTYSNGAVYADLDNDGDLDLVVNNIDDAASVQENHLNQLTKDTNHANYLRIAFKGPPLNREGLGTKVFLRNKGTLQYQYFTPFRGYLSSIEYYLHFGLGGLEKIDSLEVLWPDGKYQLLTNVKANQVLQVDYAQAREKPTLAHGVPVQENVLFTEVSDEEGISYLHRENEQVDFKRQPLLPHMHSRLGPGLSVGDVNSDGLEDVYIGGATGYAGALFVQSLDGRFERRTTSGIDSLSEETGVLFFDSDNDKDLDLYVGSGGSDQLQGSALYGDQLYLNDGKGHFSQAQGALPSLRESTSCVVAADYDRDGDLDLFVGARLQPGAYPMTPRSVLLRNESGKGECRFTDVTQEVALGLEKIGMVSGGLWSDYDGDGWVDLLVAGEFMPLTFFHNQQGKLVQATSSGLAHSSGWWNSLVAADFDKDGDIDYMAGNLGLNTRYRASEKEPLCVYGADYNKDGRIDPVMSYYNGGEKYILHARDELVDQIPAMRGRFRSYRSYAEASFEDSFLPQELAGAYVRCSEWMESSYIENKGKGKFALKALPIEAQVAPLYGMVAGDYDGDGNEDVLAVGNSYSTEVATGRYDALQGVLMKGDGRGGFRVVKARQNGFMADRDGKGMARLVSGKGRELMVVGNNADSLQVYEVNRKAAEQFMAQPMDAYAEVELRDGSSYRQEFYYGSSYLSHSSRTLPLTDKIASVAVFDFSGKKRIIHPDLHAKIK</sequence>
<dbReference type="InterPro" id="IPR011519">
    <property type="entry name" value="UnbV_ASPIC"/>
</dbReference>
<dbReference type="Gene3D" id="2.130.10.130">
    <property type="entry name" value="Integrin alpha, N-terminal"/>
    <property type="match status" value="3"/>
</dbReference>
<dbReference type="PANTHER" id="PTHR16026">
    <property type="entry name" value="CARTILAGE ACIDIC PROTEIN 1"/>
    <property type="match status" value="1"/>
</dbReference>
<accession>A0A6C0GTL8</accession>
<feature type="domain" description="ASPIC/UnbV" evidence="2">
    <location>
        <begin position="550"/>
        <end position="616"/>
    </location>
</feature>
<dbReference type="InterPro" id="IPR028994">
    <property type="entry name" value="Integrin_alpha_N"/>
</dbReference>
<dbReference type="RefSeq" id="WP_162447445.1">
    <property type="nucleotide sequence ID" value="NZ_CP048222.1"/>
</dbReference>
<evidence type="ECO:0000256" key="1">
    <source>
        <dbReference type="ARBA" id="ARBA00022729"/>
    </source>
</evidence>
<dbReference type="SUPFAM" id="SSF69318">
    <property type="entry name" value="Integrin alpha N-terminal domain"/>
    <property type="match status" value="3"/>
</dbReference>
<protein>
    <submittedName>
        <fullName evidence="3">VCBS repeat-containing protein</fullName>
    </submittedName>
</protein>
<gene>
    <name evidence="3" type="ORF">GXP67_35040</name>
</gene>
<name>A0A6C0GTL8_9BACT</name>
<evidence type="ECO:0000259" key="2">
    <source>
        <dbReference type="Pfam" id="PF07593"/>
    </source>
</evidence>
<proteinExistence type="predicted"/>
<dbReference type="PANTHER" id="PTHR16026:SF0">
    <property type="entry name" value="CARTILAGE ACIDIC PROTEIN 1"/>
    <property type="match status" value="1"/>
</dbReference>
<dbReference type="Pfam" id="PF13517">
    <property type="entry name" value="FG-GAP_3"/>
    <property type="match status" value="7"/>
</dbReference>